<dbReference type="Pfam" id="PF02826">
    <property type="entry name" value="2-Hacid_dh_C"/>
    <property type="match status" value="1"/>
</dbReference>
<dbReference type="SUPFAM" id="SSF51735">
    <property type="entry name" value="NAD(P)-binding Rossmann-fold domains"/>
    <property type="match status" value="1"/>
</dbReference>
<keyword evidence="1" id="KW-0560">Oxidoreductase</keyword>
<protein>
    <submittedName>
        <fullName evidence="4">D-2-hydroxyacid dehydrogenase</fullName>
    </submittedName>
</protein>
<comment type="caution">
    <text evidence="4">The sequence shown here is derived from an EMBL/GenBank/DDBJ whole genome shotgun (WGS) entry which is preliminary data.</text>
</comment>
<dbReference type="InterPro" id="IPR036291">
    <property type="entry name" value="NAD(P)-bd_dom_sf"/>
</dbReference>
<dbReference type="PANTHER" id="PTHR43333:SF1">
    <property type="entry name" value="D-ISOMER SPECIFIC 2-HYDROXYACID DEHYDROGENASE NAD-BINDING DOMAIN-CONTAINING PROTEIN"/>
    <property type="match status" value="1"/>
</dbReference>
<evidence type="ECO:0000256" key="2">
    <source>
        <dbReference type="ARBA" id="ARBA00023027"/>
    </source>
</evidence>
<dbReference type="Gene3D" id="3.40.50.720">
    <property type="entry name" value="NAD(P)-binding Rossmann-like Domain"/>
    <property type="match status" value="2"/>
</dbReference>
<dbReference type="PANTHER" id="PTHR43333">
    <property type="entry name" value="2-HACID_DH_C DOMAIN-CONTAINING PROTEIN"/>
    <property type="match status" value="1"/>
</dbReference>
<gene>
    <name evidence="4" type="ORF">G3R48_06695</name>
</gene>
<feature type="domain" description="D-isomer specific 2-hydroxyacid dehydrogenase NAD-binding" evidence="3">
    <location>
        <begin position="101"/>
        <end position="273"/>
    </location>
</feature>
<dbReference type="EMBL" id="JAAIKR010000004">
    <property type="protein sequence ID" value="MBR9727674.1"/>
    <property type="molecule type" value="Genomic_DNA"/>
</dbReference>
<reference evidence="4 5" key="1">
    <citation type="submission" date="2020-02" db="EMBL/GenBank/DDBJ databases">
        <title>Shewanella WXL01 sp. nov., a marine bacterium isolated from green algae in Luhuitou Fringing Reef (Northern South China Sea).</title>
        <authorList>
            <person name="Wang X."/>
        </authorList>
    </citation>
    <scope>NUCLEOTIDE SEQUENCE [LARGE SCALE GENOMIC DNA]</scope>
    <source>
        <strain evidence="4 5">MCCC 1A01895</strain>
    </source>
</reference>
<dbReference type="Proteomes" id="UP000811844">
    <property type="component" value="Unassembled WGS sequence"/>
</dbReference>
<name>A0ABS5I0X8_9GAMM</name>
<dbReference type="CDD" id="cd05300">
    <property type="entry name" value="2-Hacid_dh_1"/>
    <property type="match status" value="1"/>
</dbReference>
<proteinExistence type="predicted"/>
<evidence type="ECO:0000313" key="4">
    <source>
        <dbReference type="EMBL" id="MBR9727674.1"/>
    </source>
</evidence>
<dbReference type="InterPro" id="IPR006140">
    <property type="entry name" value="D-isomer_DH_NAD-bd"/>
</dbReference>
<keyword evidence="2" id="KW-0520">NAD</keyword>
<organism evidence="4 5">
    <name type="scientific">Shewanella intestini</name>
    <dbReference type="NCBI Taxonomy" id="2017544"/>
    <lineage>
        <taxon>Bacteria</taxon>
        <taxon>Pseudomonadati</taxon>
        <taxon>Pseudomonadota</taxon>
        <taxon>Gammaproteobacteria</taxon>
        <taxon>Alteromonadales</taxon>
        <taxon>Shewanellaceae</taxon>
        <taxon>Shewanella</taxon>
    </lineage>
</organism>
<sequence length="308" mass="34561">MTNKLLLLTKDNDHYRHLLEQATLPQLTILDDDPANIRTANIWFAEPALAAPLIVHASHLQWLQSTFAGVDKLIGKNQRQDYLLTNIKGIFGSLMSEYVFGYLLAHQRHHAHYRQLQSQATWRAQRFKTLQGQRLLILGTGSIAQHIASTAKHFGMHVTGINRHGNSVNGFDVTAALNTLTLHLPTADAIVSVLPSTPHTQQILTAPVLKLFKETAVLCNIGRGDVLDLDALSLQLHSKPHQLAILDVFSQEPLPTQHPIWQCDNAIITPHIAAPSFPEQIIDIFCRNYQHWLAAKPLEFTVNFERGY</sequence>
<keyword evidence="5" id="KW-1185">Reference proteome</keyword>
<evidence type="ECO:0000313" key="5">
    <source>
        <dbReference type="Proteomes" id="UP000811844"/>
    </source>
</evidence>
<evidence type="ECO:0000259" key="3">
    <source>
        <dbReference type="Pfam" id="PF02826"/>
    </source>
</evidence>
<accession>A0ABS5I0X8</accession>
<evidence type="ECO:0000256" key="1">
    <source>
        <dbReference type="ARBA" id="ARBA00023002"/>
    </source>
</evidence>
<dbReference type="RefSeq" id="WP_153661676.1">
    <property type="nucleotide sequence ID" value="NZ_JAAIKR010000004.1"/>
</dbReference>